<dbReference type="EMBL" id="CAJQZP010000945">
    <property type="protein sequence ID" value="CAG5001618.1"/>
    <property type="molecule type" value="Genomic_DNA"/>
</dbReference>
<evidence type="ECO:0000256" key="1">
    <source>
        <dbReference type="ARBA" id="ARBA00004123"/>
    </source>
</evidence>
<dbReference type="PANTHER" id="PTHR46481">
    <property type="entry name" value="ZINC FINGER BED DOMAIN-CONTAINING PROTEIN 4"/>
    <property type="match status" value="1"/>
</dbReference>
<dbReference type="InterPro" id="IPR052035">
    <property type="entry name" value="ZnF_BED_domain_contain"/>
</dbReference>
<dbReference type="InterPro" id="IPR007021">
    <property type="entry name" value="DUF659"/>
</dbReference>
<protein>
    <submittedName>
        <fullName evidence="7">(apollo) hypothetical protein</fullName>
    </submittedName>
</protein>
<evidence type="ECO:0000256" key="4">
    <source>
        <dbReference type="ARBA" id="ARBA00022833"/>
    </source>
</evidence>
<dbReference type="OrthoDB" id="2438421at2759"/>
<dbReference type="GO" id="GO:0005634">
    <property type="term" value="C:nucleus"/>
    <property type="evidence" value="ECO:0007669"/>
    <property type="project" value="UniProtKB-SubCell"/>
</dbReference>
<dbReference type="Pfam" id="PF04937">
    <property type="entry name" value="DUF659"/>
    <property type="match status" value="1"/>
</dbReference>
<sequence length="194" mass="22181">MKAVAPQYKIPSRKGLRRWLDNKYEVVSETFKKKLSSIEDLTMTTDIWSDTLNMKSFIGVNVHFEIEIGLILVTLGVYELDERHTSQYISEMLLKTCAEWDINKDNVTAFVTENAANMVKAVELTFRKKKYIPCLAHALNLVAEGTTACTEWQKIITKIKAILTRFEQSCVASDELRKATSTETTYTKRTDALE</sequence>
<evidence type="ECO:0000313" key="7">
    <source>
        <dbReference type="EMBL" id="CAG5001618.1"/>
    </source>
</evidence>
<evidence type="ECO:0000256" key="5">
    <source>
        <dbReference type="ARBA" id="ARBA00023242"/>
    </source>
</evidence>
<evidence type="ECO:0000259" key="6">
    <source>
        <dbReference type="Pfam" id="PF04937"/>
    </source>
</evidence>
<keyword evidence="2" id="KW-0479">Metal-binding</keyword>
<gene>
    <name evidence="7" type="ORF">PAPOLLO_LOCUS13946</name>
</gene>
<dbReference type="AlphaFoldDB" id="A0A8S3X4I5"/>
<keyword evidence="5" id="KW-0539">Nucleus</keyword>
<dbReference type="GO" id="GO:0008270">
    <property type="term" value="F:zinc ion binding"/>
    <property type="evidence" value="ECO:0007669"/>
    <property type="project" value="UniProtKB-KW"/>
</dbReference>
<reference evidence="7" key="1">
    <citation type="submission" date="2021-04" db="EMBL/GenBank/DDBJ databases">
        <authorList>
            <person name="Tunstrom K."/>
        </authorList>
    </citation>
    <scope>NUCLEOTIDE SEQUENCE</scope>
</reference>
<feature type="domain" description="DUF659" evidence="6">
    <location>
        <begin position="17"/>
        <end position="162"/>
    </location>
</feature>
<accession>A0A8S3X4I5</accession>
<organism evidence="7 8">
    <name type="scientific">Parnassius apollo</name>
    <name type="common">Apollo butterfly</name>
    <name type="synonym">Papilio apollo</name>
    <dbReference type="NCBI Taxonomy" id="110799"/>
    <lineage>
        <taxon>Eukaryota</taxon>
        <taxon>Metazoa</taxon>
        <taxon>Ecdysozoa</taxon>
        <taxon>Arthropoda</taxon>
        <taxon>Hexapoda</taxon>
        <taxon>Insecta</taxon>
        <taxon>Pterygota</taxon>
        <taxon>Neoptera</taxon>
        <taxon>Endopterygota</taxon>
        <taxon>Lepidoptera</taxon>
        <taxon>Glossata</taxon>
        <taxon>Ditrysia</taxon>
        <taxon>Papilionoidea</taxon>
        <taxon>Papilionidae</taxon>
        <taxon>Parnassiinae</taxon>
        <taxon>Parnassini</taxon>
        <taxon>Parnassius</taxon>
        <taxon>Parnassius</taxon>
    </lineage>
</organism>
<evidence type="ECO:0000256" key="2">
    <source>
        <dbReference type="ARBA" id="ARBA00022723"/>
    </source>
</evidence>
<proteinExistence type="predicted"/>
<comment type="subcellular location">
    <subcellularLocation>
        <location evidence="1">Nucleus</location>
    </subcellularLocation>
</comment>
<keyword evidence="8" id="KW-1185">Reference proteome</keyword>
<keyword evidence="4" id="KW-0862">Zinc</keyword>
<comment type="caution">
    <text evidence="7">The sequence shown here is derived from an EMBL/GenBank/DDBJ whole genome shotgun (WGS) entry which is preliminary data.</text>
</comment>
<evidence type="ECO:0000256" key="3">
    <source>
        <dbReference type="ARBA" id="ARBA00022771"/>
    </source>
</evidence>
<name>A0A8S3X4I5_PARAO</name>
<evidence type="ECO:0000313" key="8">
    <source>
        <dbReference type="Proteomes" id="UP000691718"/>
    </source>
</evidence>
<keyword evidence="3" id="KW-0863">Zinc-finger</keyword>
<dbReference type="Proteomes" id="UP000691718">
    <property type="component" value="Unassembled WGS sequence"/>
</dbReference>
<dbReference type="PANTHER" id="PTHR46481:SF10">
    <property type="entry name" value="ZINC FINGER BED DOMAIN-CONTAINING PROTEIN 39"/>
    <property type="match status" value="1"/>
</dbReference>